<sequence>MADSDQVGADLPAELFQGVIAEAAGAGLDRFSTAFLFGGHVDDGDPAVDLQPPAVVLDQALLLFALTGAQPMIHVDGAEPAASRRLGQQMKQTDRIGPAGDGDEDMVAVLNQAVAPQSVLEPTGQ</sequence>
<keyword evidence="3" id="KW-1185">Reference proteome</keyword>
<feature type="region of interest" description="Disordered" evidence="1">
    <location>
        <begin position="83"/>
        <end position="103"/>
    </location>
</feature>
<gene>
    <name evidence="2" type="ORF">DPPLL_12100</name>
</gene>
<dbReference type="EMBL" id="AP025516">
    <property type="protein sequence ID" value="BDD86845.1"/>
    <property type="molecule type" value="Genomic_DNA"/>
</dbReference>
<name>A0ABM7W798_9BACT</name>
<organism evidence="2 3">
    <name type="scientific">Desulfofustis limnaeus</name>
    <dbReference type="NCBI Taxonomy" id="2740163"/>
    <lineage>
        <taxon>Bacteria</taxon>
        <taxon>Pseudomonadati</taxon>
        <taxon>Thermodesulfobacteriota</taxon>
        <taxon>Desulfobulbia</taxon>
        <taxon>Desulfobulbales</taxon>
        <taxon>Desulfocapsaceae</taxon>
        <taxon>Desulfofustis</taxon>
    </lineage>
</organism>
<accession>A0ABM7W798</accession>
<reference evidence="2 3" key="1">
    <citation type="submission" date="2022-01" db="EMBL/GenBank/DDBJ databases">
        <title>Desulfofustis limnae sp. nov., a novel mesophilic sulfate-reducing bacterium isolated from marsh soil.</title>
        <authorList>
            <person name="Watanabe M."/>
            <person name="Takahashi A."/>
            <person name="Kojima H."/>
            <person name="Fukui M."/>
        </authorList>
    </citation>
    <scope>NUCLEOTIDE SEQUENCE [LARGE SCALE GENOMIC DNA]</scope>
    <source>
        <strain evidence="2 3">PPLL</strain>
    </source>
</reference>
<evidence type="ECO:0000256" key="1">
    <source>
        <dbReference type="SAM" id="MobiDB-lite"/>
    </source>
</evidence>
<evidence type="ECO:0000313" key="3">
    <source>
        <dbReference type="Proteomes" id="UP000830055"/>
    </source>
</evidence>
<dbReference type="Proteomes" id="UP000830055">
    <property type="component" value="Chromosome"/>
</dbReference>
<protein>
    <submittedName>
        <fullName evidence="2">Uncharacterized protein</fullName>
    </submittedName>
</protein>
<evidence type="ECO:0000313" key="2">
    <source>
        <dbReference type="EMBL" id="BDD86845.1"/>
    </source>
</evidence>
<proteinExistence type="predicted"/>